<feature type="transmembrane region" description="Helical" evidence="1">
    <location>
        <begin position="104"/>
        <end position="124"/>
    </location>
</feature>
<protein>
    <recommendedName>
        <fullName evidence="2">DUF4328 domain-containing protein</fullName>
    </recommendedName>
</protein>
<keyword evidence="1" id="KW-0472">Membrane</keyword>
<feature type="domain" description="DUF4328" evidence="2">
    <location>
        <begin position="48"/>
        <end position="202"/>
    </location>
</feature>
<dbReference type="Proteomes" id="UP000198853">
    <property type="component" value="Unassembled WGS sequence"/>
</dbReference>
<accession>A0A1G8LL02</accession>
<reference evidence="3 4" key="1">
    <citation type="submission" date="2016-10" db="EMBL/GenBank/DDBJ databases">
        <authorList>
            <person name="de Groot N.N."/>
        </authorList>
    </citation>
    <scope>NUCLEOTIDE SEQUENCE [LARGE SCALE GENOMIC DNA]</scope>
    <source>
        <strain evidence="3 4">DSM 21771</strain>
    </source>
</reference>
<dbReference type="AlphaFoldDB" id="A0A1G8LL02"/>
<feature type="transmembrane region" description="Helical" evidence="1">
    <location>
        <begin position="144"/>
        <end position="163"/>
    </location>
</feature>
<dbReference type="OrthoDB" id="4174975at2"/>
<evidence type="ECO:0000256" key="1">
    <source>
        <dbReference type="SAM" id="Phobius"/>
    </source>
</evidence>
<evidence type="ECO:0000259" key="2">
    <source>
        <dbReference type="Pfam" id="PF14219"/>
    </source>
</evidence>
<name>A0A1G8LL02_9BACI</name>
<dbReference type="RefSeq" id="WP_090396650.1">
    <property type="nucleotide sequence ID" value="NZ_FNEN01000003.1"/>
</dbReference>
<feature type="transmembrane region" description="Helical" evidence="1">
    <location>
        <begin position="57"/>
        <end position="83"/>
    </location>
</feature>
<keyword evidence="1" id="KW-1133">Transmembrane helix</keyword>
<evidence type="ECO:0000313" key="3">
    <source>
        <dbReference type="EMBL" id="SDI56348.1"/>
    </source>
</evidence>
<gene>
    <name evidence="3" type="ORF">SAMN04488123_103145</name>
</gene>
<feature type="transmembrane region" description="Helical" evidence="1">
    <location>
        <begin position="175"/>
        <end position="198"/>
    </location>
</feature>
<dbReference type="InterPro" id="IPR025565">
    <property type="entry name" value="DUF4328"/>
</dbReference>
<feature type="transmembrane region" description="Helical" evidence="1">
    <location>
        <begin position="12"/>
        <end position="37"/>
    </location>
</feature>
<dbReference type="Pfam" id="PF14219">
    <property type="entry name" value="DUF4328"/>
    <property type="match status" value="1"/>
</dbReference>
<organism evidence="3 4">
    <name type="scientific">Natribacillus halophilus</name>
    <dbReference type="NCBI Taxonomy" id="549003"/>
    <lineage>
        <taxon>Bacteria</taxon>
        <taxon>Bacillati</taxon>
        <taxon>Bacillota</taxon>
        <taxon>Bacilli</taxon>
        <taxon>Bacillales</taxon>
        <taxon>Bacillaceae</taxon>
        <taxon>Natribacillus</taxon>
    </lineage>
</organism>
<evidence type="ECO:0000313" key="4">
    <source>
        <dbReference type="Proteomes" id="UP000198853"/>
    </source>
</evidence>
<dbReference type="EMBL" id="FNEN01000003">
    <property type="protein sequence ID" value="SDI56348.1"/>
    <property type="molecule type" value="Genomic_DNA"/>
</dbReference>
<proteinExistence type="predicted"/>
<keyword evidence="4" id="KW-1185">Reference proteome</keyword>
<keyword evidence="1" id="KW-0812">Transmembrane</keyword>
<sequence length="211" mass="24005">MYQDPSGAKKRLLALMLITTLFAFAFSISSFYEWYVLADYDPRATPEDLSNDTMQTLGLLSLVIVMPRMLLFIVTAVFFLIWVYRMHENAHALQLDGNISSPGWAISAYIIPFINFFMPLVSLVQLAKSQAAQLNVQTKNVWLVSWWLLFLFSMLMAATRGFFSEEGATVETLRNDALTTGVSEFTLFLSGCLVWMVISRLTNQQVEIKEE</sequence>